<keyword evidence="2" id="KW-1185">Reference proteome</keyword>
<dbReference type="PATRIC" id="fig|556287.9.peg.326"/>
<comment type="caution">
    <text evidence="1">The sequence shown here is derived from an EMBL/GenBank/DDBJ whole genome shotgun (WGS) entry which is preliminary data.</text>
</comment>
<evidence type="ECO:0000313" key="2">
    <source>
        <dbReference type="Proteomes" id="UP000033731"/>
    </source>
</evidence>
<name>A0A0F4VJM2_9HYPH</name>
<dbReference type="EMBL" id="JMTK01000002">
    <property type="protein sequence ID" value="KJZ81589.1"/>
    <property type="molecule type" value="Genomic_DNA"/>
</dbReference>
<gene>
    <name evidence="1" type="ORF">DJ66_0311</name>
</gene>
<dbReference type="InterPro" id="IPR045565">
    <property type="entry name" value="Phage_capsid_2"/>
</dbReference>
<evidence type="ECO:0008006" key="3">
    <source>
        <dbReference type="Google" id="ProtNLM"/>
    </source>
</evidence>
<accession>A0A0F4VJM2</accession>
<protein>
    <recommendedName>
        <fullName evidence="3">Major capsid protein</fullName>
    </recommendedName>
</protein>
<evidence type="ECO:0000313" key="1">
    <source>
        <dbReference type="EMBL" id="KJZ81589.1"/>
    </source>
</evidence>
<dbReference type="RefSeq" id="WP_045960577.1">
    <property type="nucleotide sequence ID" value="NZ_JMTK01000002.1"/>
</dbReference>
<organism evidence="1 2">
    <name type="scientific">Candidatus Liberibacter solanacearum</name>
    <dbReference type="NCBI Taxonomy" id="556287"/>
    <lineage>
        <taxon>Bacteria</taxon>
        <taxon>Pseudomonadati</taxon>
        <taxon>Pseudomonadota</taxon>
        <taxon>Alphaproteobacteria</taxon>
        <taxon>Hyphomicrobiales</taxon>
        <taxon>Rhizobiaceae</taxon>
        <taxon>Liberibacter</taxon>
    </lineage>
</organism>
<dbReference type="Pfam" id="PF19821">
    <property type="entry name" value="Phage_capsid_2"/>
    <property type="match status" value="1"/>
</dbReference>
<reference evidence="1 2" key="1">
    <citation type="journal article" date="2015" name="Phytopathology">
        <title>Genomes of Candidatus Liberibacter solanacearum haplotype A from New Zealand and the USA suggest significant genome plasticity in the species.</title>
        <authorList>
            <person name="Thompson S.M."/>
            <person name="Johnson C.P."/>
            <person name="Lu A.Y."/>
            <person name="Frampton R.A."/>
            <person name="Sullivan K.L."/>
            <person name="Fiers M.W."/>
            <person name="Crowhurst R.N."/>
            <person name="Pitman A.R."/>
            <person name="Scott I."/>
            <person name="Gudmestad N.C."/>
            <person name="Smith G.R."/>
        </authorList>
    </citation>
    <scope>NUCLEOTIDE SEQUENCE [LARGE SCALE GENOMIC DNA]</scope>
    <source>
        <strain evidence="1 2">LsoNZ1</strain>
    </source>
</reference>
<proteinExistence type="predicted"/>
<dbReference type="AlphaFoldDB" id="A0A0F4VJM2"/>
<sequence>MATKQQLATANILEFKKHVELALQQEASKLRPTVTEKSTDGEASALVEIFKPTEAHEIIGDMSDTIYNETGQERRWISHKQYGWAERIDPFATLDSGLNPLLPYAKLATHAMHRKQDEAILKGMLGVNKWGKDAERTESFPTDNIIPAVDGDDFFQTFIGQLITAKAIMRKRYIDVDSEQIYVLVPSDVWASLFALEKATSKDYINTAALQAGKMEAFAGVWFINLEKVPGDDLFPSGTQFPGLTDSKTDNVKGKVTVTSSASFANDKIKYVLPIYCKSAVAFTQRKAIEVKHSEDPGKWHAPQITLTASFGATRVEPEKILGIEISHASLKGVPKLVKDTEDKKSKEKAK</sequence>
<dbReference type="Proteomes" id="UP000033731">
    <property type="component" value="Unassembled WGS sequence"/>
</dbReference>